<keyword evidence="8" id="KW-1185">Reference proteome</keyword>
<evidence type="ECO:0000256" key="1">
    <source>
        <dbReference type="ARBA" id="ARBA00022649"/>
    </source>
</evidence>
<dbReference type="GO" id="GO:0090729">
    <property type="term" value="F:toxin activity"/>
    <property type="evidence" value="ECO:0007669"/>
    <property type="project" value="UniProtKB-KW"/>
</dbReference>
<dbReference type="InterPro" id="IPR002716">
    <property type="entry name" value="PIN_dom"/>
</dbReference>
<dbReference type="GO" id="GO:0000287">
    <property type="term" value="F:magnesium ion binding"/>
    <property type="evidence" value="ECO:0007669"/>
    <property type="project" value="UniProtKB-UniRule"/>
</dbReference>
<feature type="domain" description="PIN" evidence="6">
    <location>
        <begin position="3"/>
        <end position="119"/>
    </location>
</feature>
<sequence length="150" mass="17139">MKVMFDSNILLYAYDHSGEFHRTASRDLLKRALSRDSVLTLQSLGEFYWVAKRKQRATEDRIARALANLRRMFPVVAADEECFDAAVSVARDHGIPFWDALLWATAQKAGCDVLFSEDYQDGRKLGRVTIVDPFKIENRDFLDVALPPVE</sequence>
<proteinExistence type="inferred from homology"/>
<dbReference type="SUPFAM" id="SSF88723">
    <property type="entry name" value="PIN domain-like"/>
    <property type="match status" value="1"/>
</dbReference>
<evidence type="ECO:0000256" key="2">
    <source>
        <dbReference type="ARBA" id="ARBA00022722"/>
    </source>
</evidence>
<dbReference type="InterPro" id="IPR029060">
    <property type="entry name" value="PIN-like_dom_sf"/>
</dbReference>
<dbReference type="AlphaFoldDB" id="A0A2S2CQT3"/>
<feature type="binding site" evidence="5">
    <location>
        <position position="6"/>
    </location>
    <ligand>
        <name>Mg(2+)</name>
        <dbReference type="ChEBI" id="CHEBI:18420"/>
    </ligand>
</feature>
<dbReference type="OrthoDB" id="163436at2"/>
<name>A0A2S2CQT3_9PROT</name>
<dbReference type="Proteomes" id="UP000245629">
    <property type="component" value="Chromosome 2"/>
</dbReference>
<dbReference type="HAMAP" id="MF_00265">
    <property type="entry name" value="VapC_Nob1"/>
    <property type="match status" value="1"/>
</dbReference>
<evidence type="ECO:0000256" key="5">
    <source>
        <dbReference type="HAMAP-Rule" id="MF_00265"/>
    </source>
</evidence>
<comment type="function">
    <text evidence="5">Toxic component of a toxin-antitoxin (TA) system. An RNase.</text>
</comment>
<dbReference type="GO" id="GO:0004540">
    <property type="term" value="F:RNA nuclease activity"/>
    <property type="evidence" value="ECO:0007669"/>
    <property type="project" value="InterPro"/>
</dbReference>
<keyword evidence="5" id="KW-0800">Toxin</keyword>
<keyword evidence="3 5" id="KW-0479">Metal-binding</keyword>
<dbReference type="EMBL" id="CP029353">
    <property type="protein sequence ID" value="AWK86842.1"/>
    <property type="molecule type" value="Genomic_DNA"/>
</dbReference>
<reference evidence="8" key="1">
    <citation type="submission" date="2018-05" db="EMBL/GenBank/DDBJ databases">
        <title>Azospirillum thermophila sp. nov., a novel isolated from hot spring.</title>
        <authorList>
            <person name="Zhao Z."/>
        </authorList>
    </citation>
    <scope>NUCLEOTIDE SEQUENCE [LARGE SCALE GENOMIC DNA]</scope>
    <source>
        <strain evidence="8">CFH 70021</strain>
    </source>
</reference>
<dbReference type="Pfam" id="PF01850">
    <property type="entry name" value="PIN"/>
    <property type="match status" value="1"/>
</dbReference>
<dbReference type="KEGG" id="azz:DEW08_11905"/>
<feature type="binding site" evidence="5">
    <location>
        <position position="99"/>
    </location>
    <ligand>
        <name>Mg(2+)</name>
        <dbReference type="ChEBI" id="CHEBI:18420"/>
    </ligand>
</feature>
<dbReference type="RefSeq" id="WP_109327370.1">
    <property type="nucleotide sequence ID" value="NZ_CP029353.1"/>
</dbReference>
<organism evidence="7 8">
    <name type="scientific">Azospirillum thermophilum</name>
    <dbReference type="NCBI Taxonomy" id="2202148"/>
    <lineage>
        <taxon>Bacteria</taxon>
        <taxon>Pseudomonadati</taxon>
        <taxon>Pseudomonadota</taxon>
        <taxon>Alphaproteobacteria</taxon>
        <taxon>Rhodospirillales</taxon>
        <taxon>Azospirillaceae</taxon>
        <taxon>Azospirillum</taxon>
    </lineage>
</organism>
<comment type="similarity">
    <text evidence="5">Belongs to the PINc/VapC protein family.</text>
</comment>
<protein>
    <recommendedName>
        <fullName evidence="5">Ribonuclease VapC</fullName>
        <shortName evidence="5">RNase VapC</shortName>
        <ecNumber evidence="5">3.1.-.-</ecNumber>
    </recommendedName>
    <alternativeName>
        <fullName evidence="5">Toxin VapC</fullName>
    </alternativeName>
</protein>
<dbReference type="CDD" id="cd18692">
    <property type="entry name" value="PIN_VapC-like"/>
    <property type="match status" value="1"/>
</dbReference>
<keyword evidence="1 5" id="KW-1277">Toxin-antitoxin system</keyword>
<dbReference type="Gene3D" id="3.40.50.1010">
    <property type="entry name" value="5'-nuclease"/>
    <property type="match status" value="1"/>
</dbReference>
<evidence type="ECO:0000256" key="3">
    <source>
        <dbReference type="ARBA" id="ARBA00022723"/>
    </source>
</evidence>
<keyword evidence="4 5" id="KW-0378">Hydrolase</keyword>
<evidence type="ECO:0000259" key="6">
    <source>
        <dbReference type="Pfam" id="PF01850"/>
    </source>
</evidence>
<dbReference type="InterPro" id="IPR022907">
    <property type="entry name" value="VapC_family"/>
</dbReference>
<dbReference type="GO" id="GO:0016787">
    <property type="term" value="F:hydrolase activity"/>
    <property type="evidence" value="ECO:0007669"/>
    <property type="project" value="UniProtKB-KW"/>
</dbReference>
<keyword evidence="5" id="KW-0460">Magnesium</keyword>
<accession>A0A2S2CQT3</accession>
<evidence type="ECO:0000256" key="4">
    <source>
        <dbReference type="ARBA" id="ARBA00022801"/>
    </source>
</evidence>
<comment type="cofactor">
    <cofactor evidence="5">
        <name>Mg(2+)</name>
        <dbReference type="ChEBI" id="CHEBI:18420"/>
    </cofactor>
</comment>
<evidence type="ECO:0000313" key="8">
    <source>
        <dbReference type="Proteomes" id="UP000245629"/>
    </source>
</evidence>
<keyword evidence="2 5" id="KW-0540">Nuclease</keyword>
<dbReference type="EC" id="3.1.-.-" evidence="5"/>
<gene>
    <name evidence="5" type="primary">vapC</name>
    <name evidence="7" type="ORF">DEW08_11905</name>
</gene>
<evidence type="ECO:0000313" key="7">
    <source>
        <dbReference type="EMBL" id="AWK86842.1"/>
    </source>
</evidence>